<accession>A0A086JG61</accession>
<feature type="transmembrane region" description="Helical" evidence="2">
    <location>
        <begin position="227"/>
        <end position="252"/>
    </location>
</feature>
<keyword evidence="3" id="KW-0732">Signal</keyword>
<sequence>MADSVPSLRKSVVCSLWAGLIVATGQAAGAGFYAAPQPNAHANSNVNGGVQATPGFAGPSFFGPVAGTGSTQPFPTAGMGMSSAHGLSHQPLLDYGIVSYPGYPGSVTGQGEAQLGGPHRAQLPRESGVIGAENRDPGAADSPAGTVFPQQHFGGEYADPHDQDAMNRRDPGRPVNAARRPKRKRRDTDSESNPVIADLTERLRRLRLTENPPLPDIKGVKTMLAAAALYGLQLVGLPLALFAFGVGGMRYLKSKDERDRSLLERSNYRKNKQGSN</sequence>
<evidence type="ECO:0000256" key="3">
    <source>
        <dbReference type="SAM" id="SignalP"/>
    </source>
</evidence>
<feature type="signal peptide" evidence="3">
    <location>
        <begin position="1"/>
        <end position="27"/>
    </location>
</feature>
<feature type="region of interest" description="Disordered" evidence="1">
    <location>
        <begin position="130"/>
        <end position="196"/>
    </location>
</feature>
<keyword evidence="2" id="KW-1133">Transmembrane helix</keyword>
<reference evidence="4 5" key="1">
    <citation type="submission" date="2014-02" db="EMBL/GenBank/DDBJ databases">
        <authorList>
            <person name="Sibley D."/>
            <person name="Venepally P."/>
            <person name="Karamycheva S."/>
            <person name="Hadjithomas M."/>
            <person name="Khan A."/>
            <person name="Brunk B."/>
            <person name="Roos D."/>
            <person name="Caler E."/>
            <person name="Lorenzi H."/>
        </authorList>
    </citation>
    <scope>NUCLEOTIDE SEQUENCE [LARGE SCALE GENOMIC DNA]</scope>
    <source>
        <strain evidence="4 5">GAB2-2007-GAL-DOM2</strain>
    </source>
</reference>
<name>A0A086JG61_TOXGO</name>
<proteinExistence type="predicted"/>
<dbReference type="OrthoDB" id="333121at2759"/>
<dbReference type="AlphaFoldDB" id="A0A086JG61"/>
<evidence type="ECO:0000256" key="1">
    <source>
        <dbReference type="SAM" id="MobiDB-lite"/>
    </source>
</evidence>
<comment type="caution">
    <text evidence="4">The sequence shown here is derived from an EMBL/GenBank/DDBJ whole genome shotgun (WGS) entry which is preliminary data.</text>
</comment>
<evidence type="ECO:0000313" key="5">
    <source>
        <dbReference type="Proteomes" id="UP000028837"/>
    </source>
</evidence>
<dbReference type="Proteomes" id="UP000028837">
    <property type="component" value="Unassembled WGS sequence"/>
</dbReference>
<dbReference type="VEuPathDB" id="ToxoDB:TGDOM2_319630"/>
<organism evidence="4 5">
    <name type="scientific">Toxoplasma gondii GAB2-2007-GAL-DOM2</name>
    <dbReference type="NCBI Taxonomy" id="1130820"/>
    <lineage>
        <taxon>Eukaryota</taxon>
        <taxon>Sar</taxon>
        <taxon>Alveolata</taxon>
        <taxon>Apicomplexa</taxon>
        <taxon>Conoidasida</taxon>
        <taxon>Coccidia</taxon>
        <taxon>Eucoccidiorida</taxon>
        <taxon>Eimeriorina</taxon>
        <taxon>Sarcocystidae</taxon>
        <taxon>Toxoplasma</taxon>
    </lineage>
</organism>
<protein>
    <submittedName>
        <fullName evidence="4">Putative transmembrane protein</fullName>
    </submittedName>
</protein>
<evidence type="ECO:0000256" key="2">
    <source>
        <dbReference type="SAM" id="Phobius"/>
    </source>
</evidence>
<evidence type="ECO:0000313" key="4">
    <source>
        <dbReference type="EMBL" id="KFG31129.1"/>
    </source>
</evidence>
<feature type="chain" id="PRO_5001808061" evidence="3">
    <location>
        <begin position="28"/>
        <end position="276"/>
    </location>
</feature>
<gene>
    <name evidence="4" type="ORF">TGDOM2_319630</name>
</gene>
<keyword evidence="2 4" id="KW-0812">Transmembrane</keyword>
<keyword evidence="2" id="KW-0472">Membrane</keyword>
<feature type="compositionally biased region" description="Basic and acidic residues" evidence="1">
    <location>
        <begin position="158"/>
        <end position="172"/>
    </location>
</feature>
<dbReference type="EMBL" id="AHZU02001557">
    <property type="protein sequence ID" value="KFG31129.1"/>
    <property type="molecule type" value="Genomic_DNA"/>
</dbReference>